<keyword evidence="6" id="KW-0547">Nucleotide-binding</keyword>
<gene>
    <name evidence="10" type="ORF">KFL_000600220</name>
</gene>
<dbReference type="GO" id="GO:0016020">
    <property type="term" value="C:membrane"/>
    <property type="evidence" value="ECO:0007669"/>
    <property type="project" value="GOC"/>
</dbReference>
<keyword evidence="5" id="KW-0808">Transferase</keyword>
<comment type="pathway">
    <text evidence="1">Glycolipid biosynthesis; lipid IV(A) biosynthesis; lipid IV(A) from (3R)-3-hydroxytetradecanoyl-[acyl-carrier-protein] and UDP-N-acetyl-alpha-D-glucosamine: step 6/6.</text>
</comment>
<dbReference type="HAMAP" id="MF_00409">
    <property type="entry name" value="LpxK"/>
    <property type="match status" value="1"/>
</dbReference>
<dbReference type="AlphaFoldDB" id="A0A1Y1HQ01"/>
<name>A0A1Y1HQ01_KLENI</name>
<dbReference type="OrthoDB" id="10266567at2759"/>
<dbReference type="Pfam" id="PF02606">
    <property type="entry name" value="LpxK"/>
    <property type="match status" value="1"/>
</dbReference>
<keyword evidence="4" id="KW-0441">Lipid A biosynthesis</keyword>
<evidence type="ECO:0000256" key="1">
    <source>
        <dbReference type="ARBA" id="ARBA00004870"/>
    </source>
</evidence>
<keyword evidence="7" id="KW-0418">Kinase</keyword>
<dbReference type="PANTHER" id="PTHR42724:SF1">
    <property type="entry name" value="TETRAACYLDISACCHARIDE 4'-KINASE, MITOCHONDRIAL-RELATED"/>
    <property type="match status" value="1"/>
</dbReference>
<dbReference type="OMA" id="RAFPDHH"/>
<evidence type="ECO:0000256" key="2">
    <source>
        <dbReference type="ARBA" id="ARBA00012071"/>
    </source>
</evidence>
<keyword evidence="8" id="KW-0067">ATP-binding</keyword>
<evidence type="ECO:0000256" key="4">
    <source>
        <dbReference type="ARBA" id="ARBA00022556"/>
    </source>
</evidence>
<evidence type="ECO:0000313" key="10">
    <source>
        <dbReference type="EMBL" id="GAQ80705.1"/>
    </source>
</evidence>
<dbReference type="EMBL" id="DF237009">
    <property type="protein sequence ID" value="GAQ80705.1"/>
    <property type="molecule type" value="Genomic_DNA"/>
</dbReference>
<keyword evidence="3" id="KW-0444">Lipid biosynthesis</keyword>
<dbReference type="Proteomes" id="UP000054558">
    <property type="component" value="Unassembled WGS sequence"/>
</dbReference>
<dbReference type="PANTHER" id="PTHR42724">
    <property type="entry name" value="TETRAACYLDISACCHARIDE 4'-KINASE"/>
    <property type="match status" value="1"/>
</dbReference>
<dbReference type="EC" id="2.7.1.130" evidence="2"/>
<evidence type="ECO:0000256" key="7">
    <source>
        <dbReference type="ARBA" id="ARBA00022777"/>
    </source>
</evidence>
<dbReference type="GO" id="GO:0009245">
    <property type="term" value="P:lipid A biosynthetic process"/>
    <property type="evidence" value="ECO:0007669"/>
    <property type="project" value="UniProtKB-KW"/>
</dbReference>
<keyword evidence="9" id="KW-0443">Lipid metabolism</keyword>
<reference evidence="10 11" key="1">
    <citation type="journal article" date="2014" name="Nat. Commun.">
        <title>Klebsormidium flaccidum genome reveals primary factors for plant terrestrial adaptation.</title>
        <authorList>
            <person name="Hori K."/>
            <person name="Maruyama F."/>
            <person name="Fujisawa T."/>
            <person name="Togashi T."/>
            <person name="Yamamoto N."/>
            <person name="Seo M."/>
            <person name="Sato S."/>
            <person name="Yamada T."/>
            <person name="Mori H."/>
            <person name="Tajima N."/>
            <person name="Moriyama T."/>
            <person name="Ikeuchi M."/>
            <person name="Watanabe M."/>
            <person name="Wada H."/>
            <person name="Kobayashi K."/>
            <person name="Saito M."/>
            <person name="Masuda T."/>
            <person name="Sasaki-Sekimoto Y."/>
            <person name="Mashiguchi K."/>
            <person name="Awai K."/>
            <person name="Shimojima M."/>
            <person name="Masuda S."/>
            <person name="Iwai M."/>
            <person name="Nobusawa T."/>
            <person name="Narise T."/>
            <person name="Kondo S."/>
            <person name="Saito H."/>
            <person name="Sato R."/>
            <person name="Murakawa M."/>
            <person name="Ihara Y."/>
            <person name="Oshima-Yamada Y."/>
            <person name="Ohtaka K."/>
            <person name="Satoh M."/>
            <person name="Sonobe K."/>
            <person name="Ishii M."/>
            <person name="Ohtani R."/>
            <person name="Kanamori-Sato M."/>
            <person name="Honoki R."/>
            <person name="Miyazaki D."/>
            <person name="Mochizuki H."/>
            <person name="Umetsu J."/>
            <person name="Higashi K."/>
            <person name="Shibata D."/>
            <person name="Kamiya Y."/>
            <person name="Sato N."/>
            <person name="Nakamura Y."/>
            <person name="Tabata S."/>
            <person name="Ida S."/>
            <person name="Kurokawa K."/>
            <person name="Ohta H."/>
        </authorList>
    </citation>
    <scope>NUCLEOTIDE SEQUENCE [LARGE SCALE GENOMIC DNA]</scope>
    <source>
        <strain evidence="10 11">NIES-2285</strain>
    </source>
</reference>
<sequence length="419" mass="45795">MLESWCDSLSVFLRESAQQEDPPFRWSLEGALFPVLRASSVLYGGVYQLRMWLYKVGVCKRESLPVPVISVGNISWGGNGKTPMVEFIARRMLSVGLRPVVLVRGGPYSDEASMLTQRLRDTSAVIGSGRNRSKAARTIFTRHGAAPSESVRRAAMSLAIAKEELDWEVVGTKGGEGGVNGPVGVVIVDDGMQHLALDRDLEIVMVSAVSYFGNGHLIPSGPLREPLSALQRADAVILHHADLVSEDRRLCLTSDLHRHVRPSIPVFPAHFAPKHLLRISGPKRGRQESLDAVSGVAVVALSGIGCPRSLELLLYKLGAKRVESRAFGDHHVFFEKDLMSTLTLLRGLQDSRQYSRCLVITTEKDFARCSRVLEDVLFDADCFALIGSLELDAPSERLDALLSGALRKRTGHVRGSGPS</sequence>
<evidence type="ECO:0000256" key="3">
    <source>
        <dbReference type="ARBA" id="ARBA00022516"/>
    </source>
</evidence>
<proteinExistence type="inferred from homology"/>
<protein>
    <recommendedName>
        <fullName evidence="2">tetraacyldisaccharide 4'-kinase</fullName>
        <ecNumber evidence="2">2.7.1.130</ecNumber>
    </recommendedName>
</protein>
<dbReference type="STRING" id="105231.A0A1Y1HQ01"/>
<dbReference type="UniPathway" id="UPA00359">
    <property type="reaction ID" value="UER00482"/>
</dbReference>
<evidence type="ECO:0000256" key="8">
    <source>
        <dbReference type="ARBA" id="ARBA00022840"/>
    </source>
</evidence>
<dbReference type="GO" id="GO:0009029">
    <property type="term" value="F:lipid-A 4'-kinase activity"/>
    <property type="evidence" value="ECO:0000318"/>
    <property type="project" value="GO_Central"/>
</dbReference>
<accession>A0A1Y1HQ01</accession>
<evidence type="ECO:0000256" key="5">
    <source>
        <dbReference type="ARBA" id="ARBA00022679"/>
    </source>
</evidence>
<keyword evidence="11" id="KW-1185">Reference proteome</keyword>
<dbReference type="GO" id="GO:0005524">
    <property type="term" value="F:ATP binding"/>
    <property type="evidence" value="ECO:0007669"/>
    <property type="project" value="UniProtKB-KW"/>
</dbReference>
<dbReference type="InterPro" id="IPR003758">
    <property type="entry name" value="LpxK"/>
</dbReference>
<organism evidence="10 11">
    <name type="scientific">Klebsormidium nitens</name>
    <name type="common">Green alga</name>
    <name type="synonym">Ulothrix nitens</name>
    <dbReference type="NCBI Taxonomy" id="105231"/>
    <lineage>
        <taxon>Eukaryota</taxon>
        <taxon>Viridiplantae</taxon>
        <taxon>Streptophyta</taxon>
        <taxon>Klebsormidiophyceae</taxon>
        <taxon>Klebsormidiales</taxon>
        <taxon>Klebsormidiaceae</taxon>
        <taxon>Klebsormidium</taxon>
    </lineage>
</organism>
<evidence type="ECO:0000313" key="11">
    <source>
        <dbReference type="Proteomes" id="UP000054558"/>
    </source>
</evidence>
<evidence type="ECO:0000256" key="9">
    <source>
        <dbReference type="ARBA" id="ARBA00023098"/>
    </source>
</evidence>
<evidence type="ECO:0000256" key="6">
    <source>
        <dbReference type="ARBA" id="ARBA00022741"/>
    </source>
</evidence>